<dbReference type="Pfam" id="PF03364">
    <property type="entry name" value="Polyketide_cyc"/>
    <property type="match status" value="1"/>
</dbReference>
<proteinExistence type="predicted"/>
<dbReference type="InterPro" id="IPR005031">
    <property type="entry name" value="COQ10_START"/>
</dbReference>
<keyword evidence="3" id="KW-1185">Reference proteome</keyword>
<dbReference type="SUPFAM" id="SSF55961">
    <property type="entry name" value="Bet v1-like"/>
    <property type="match status" value="2"/>
</dbReference>
<dbReference type="KEGG" id="led:BBK82_02470"/>
<dbReference type="Proteomes" id="UP000093053">
    <property type="component" value="Chromosome"/>
</dbReference>
<evidence type="ECO:0000313" key="2">
    <source>
        <dbReference type="EMBL" id="ANZ35100.1"/>
    </source>
</evidence>
<dbReference type="STRING" id="1586287.BBK82_02470"/>
<evidence type="ECO:0000313" key="3">
    <source>
        <dbReference type="Proteomes" id="UP000093053"/>
    </source>
</evidence>
<evidence type="ECO:0000259" key="1">
    <source>
        <dbReference type="Pfam" id="PF03364"/>
    </source>
</evidence>
<dbReference type="InterPro" id="IPR023393">
    <property type="entry name" value="START-like_dom_sf"/>
</dbReference>
<reference evidence="2 3" key="1">
    <citation type="submission" date="2016-07" db="EMBL/GenBank/DDBJ databases">
        <title>Complete genome sequence of the Lentzea guizhouensis DHS C013.</title>
        <authorList>
            <person name="Cao C."/>
        </authorList>
    </citation>
    <scope>NUCLEOTIDE SEQUENCE [LARGE SCALE GENOMIC DNA]</scope>
    <source>
        <strain evidence="2 3">DHS C013</strain>
    </source>
</reference>
<dbReference type="CDD" id="cd08861">
    <property type="entry name" value="OtcD1_ARO-CYC_like"/>
    <property type="match status" value="2"/>
</dbReference>
<feature type="domain" description="Coenzyme Q-binding protein COQ10 START" evidence="1">
    <location>
        <begin position="11"/>
        <end position="119"/>
    </location>
</feature>
<name>A0A1B2HBJ8_9PSEU</name>
<gene>
    <name evidence="2" type="ORF">BBK82_02470</name>
</gene>
<dbReference type="Gene3D" id="3.30.530.20">
    <property type="match status" value="2"/>
</dbReference>
<accession>A0A1B2HBJ8</accession>
<sequence>MTHTTTHTVMIGAPAKVVYDLVADVTTWPYIFGPTVQAEVFERDGSTERLRLHAFANGDVRTWTSRRVLDPANLHISFEQERSAAPVKTMGGEWRIVPIADSATRVDLLHHFTAAQPEAVDVILNAVNNNSDAELAALKRAAEYGDDYDKLVLSFSDSITIHASRKDVYEFLYRSDLWPQRLPHVARLDLTEAVTGVQSMEMDTRSPDGSIHTTHSVRVCTPYDGIVYKQTHTPPIMAAHVGRWTFRDIGDGVEAGIEATSHHTVVIRPEVVPEVLGADGTIERARELIRHALGTNSLTTLRHAKEFAENG</sequence>
<dbReference type="OrthoDB" id="3419705at2"/>
<organism evidence="2 3">
    <name type="scientific">Lentzea guizhouensis</name>
    <dbReference type="NCBI Taxonomy" id="1586287"/>
    <lineage>
        <taxon>Bacteria</taxon>
        <taxon>Bacillati</taxon>
        <taxon>Actinomycetota</taxon>
        <taxon>Actinomycetes</taxon>
        <taxon>Pseudonocardiales</taxon>
        <taxon>Pseudonocardiaceae</taxon>
        <taxon>Lentzea</taxon>
    </lineage>
</organism>
<dbReference type="RefSeq" id="WP_065913518.1">
    <property type="nucleotide sequence ID" value="NZ_CP016793.1"/>
</dbReference>
<protein>
    <recommendedName>
        <fullName evidence="1">Coenzyme Q-binding protein COQ10 START domain-containing protein</fullName>
    </recommendedName>
</protein>
<dbReference type="AlphaFoldDB" id="A0A1B2HBJ8"/>
<dbReference type="EMBL" id="CP016793">
    <property type="protein sequence ID" value="ANZ35100.1"/>
    <property type="molecule type" value="Genomic_DNA"/>
</dbReference>